<protein>
    <submittedName>
        <fullName evidence="2">Uncharacterized protein</fullName>
    </submittedName>
</protein>
<feature type="transmembrane region" description="Helical" evidence="1">
    <location>
        <begin position="259"/>
        <end position="276"/>
    </location>
</feature>
<evidence type="ECO:0000313" key="3">
    <source>
        <dbReference type="Proteomes" id="UP000007812"/>
    </source>
</evidence>
<dbReference type="EMBL" id="CP002656">
    <property type="protein sequence ID" value="AEB95093.1"/>
    <property type="molecule type" value="Genomic_DNA"/>
</dbReference>
<dbReference type="RefSeq" id="WP_013737591.1">
    <property type="nucleotide sequence ID" value="NC_015435.1"/>
</dbReference>
<dbReference type="STRING" id="1006006.Mcup_0988"/>
<dbReference type="Proteomes" id="UP000007812">
    <property type="component" value="Chromosome"/>
</dbReference>
<dbReference type="HOGENOM" id="CLU_048388_0_0_2"/>
<feature type="transmembrane region" description="Helical" evidence="1">
    <location>
        <begin position="172"/>
        <end position="194"/>
    </location>
</feature>
<organism evidence="2 3">
    <name type="scientific">Metallosphaera cuprina (strain Ar-4)</name>
    <dbReference type="NCBI Taxonomy" id="1006006"/>
    <lineage>
        <taxon>Archaea</taxon>
        <taxon>Thermoproteota</taxon>
        <taxon>Thermoprotei</taxon>
        <taxon>Sulfolobales</taxon>
        <taxon>Sulfolobaceae</taxon>
        <taxon>Metallosphaera</taxon>
    </lineage>
</organism>
<evidence type="ECO:0000313" key="2">
    <source>
        <dbReference type="EMBL" id="AEB95093.1"/>
    </source>
</evidence>
<dbReference type="GeneID" id="10493179"/>
<gene>
    <name evidence="2" type="ordered locus">Mcup_0988</name>
</gene>
<keyword evidence="1" id="KW-0812">Transmembrane</keyword>
<feature type="transmembrane region" description="Helical" evidence="1">
    <location>
        <begin position="89"/>
        <end position="114"/>
    </location>
</feature>
<feature type="transmembrane region" description="Helical" evidence="1">
    <location>
        <begin position="47"/>
        <end position="68"/>
    </location>
</feature>
<feature type="transmembrane region" description="Helical" evidence="1">
    <location>
        <begin position="393"/>
        <end position="411"/>
    </location>
</feature>
<feature type="transmembrane region" description="Helical" evidence="1">
    <location>
        <begin position="148"/>
        <end position="166"/>
    </location>
</feature>
<sequence>MLVKLLKVIILSRFPKSTILVILALDAVMILISFPGRNFSPVISPEFSLLSTLYITFLVAISPFNSRFNLITKSDSDFLVMIPVDDRELITSLVLGYFFVSMLFSAVFVAWFVYALGLSGLIILPLLALTISSMSGAVYNLSLKAKVGVSLSLTAWFLSSLAKFPLSPLSMFFGFKLGYVFFSALAITLLALALKRFNYTTFSTLSYTPPGKDEVKNEFTFNSRNPFILMLGRNLRIFELGGRMNLFGSYTYISRRIEWWKILSVMIGVAAVIALLDLLGVRAFLLDFYVVIGLWIFTISYANSAFISEPIWLDMNVMNPLEFARYYVISKALSVLLMLLPISLIFLIVGKVGVFLSLFLELPLSSITIMSLYSRFYQVNFQNPMTFSPSRFLVGFITVIPLTGIIVLTLLPLPVVMIGVTAFELLISVPFLLSRGYWERVIEKIMTS</sequence>
<feature type="transmembrane region" description="Helical" evidence="1">
    <location>
        <begin position="17"/>
        <end position="35"/>
    </location>
</feature>
<dbReference type="eggNOG" id="arCOG03849">
    <property type="taxonomic scope" value="Archaea"/>
</dbReference>
<reference evidence="2 3" key="1">
    <citation type="journal article" date="2011" name="J. Bacteriol.">
        <title>Complete genome sequence of Metallosphaera cuprina, a metal sulfide-oxidizing archaeon from a hot spring.</title>
        <authorList>
            <person name="Liu L.J."/>
            <person name="You X.Y."/>
            <person name="Zheng H."/>
            <person name="Wang S."/>
            <person name="Jiang C.Y."/>
            <person name="Liu S.J."/>
        </authorList>
    </citation>
    <scope>NUCLEOTIDE SEQUENCE [LARGE SCALE GENOMIC DNA]</scope>
    <source>
        <strain evidence="2 3">Ar-4</strain>
    </source>
</reference>
<proteinExistence type="predicted"/>
<evidence type="ECO:0000256" key="1">
    <source>
        <dbReference type="SAM" id="Phobius"/>
    </source>
</evidence>
<dbReference type="KEGG" id="mcn:Mcup_0988"/>
<feature type="transmembrane region" description="Helical" evidence="1">
    <location>
        <begin position="328"/>
        <end position="348"/>
    </location>
</feature>
<accession>F4G2P5</accession>
<keyword evidence="3" id="KW-1185">Reference proteome</keyword>
<dbReference type="AlphaFoldDB" id="F4G2P5"/>
<keyword evidence="1" id="KW-1133">Transmembrane helix</keyword>
<feature type="transmembrane region" description="Helical" evidence="1">
    <location>
        <begin position="120"/>
        <end position="141"/>
    </location>
</feature>
<name>F4G2P5_METCR</name>
<keyword evidence="1" id="KW-0472">Membrane</keyword>
<dbReference type="OrthoDB" id="43974at2157"/>
<feature type="transmembrane region" description="Helical" evidence="1">
    <location>
        <begin position="288"/>
        <end position="307"/>
    </location>
</feature>
<feature type="transmembrane region" description="Helical" evidence="1">
    <location>
        <begin position="417"/>
        <end position="438"/>
    </location>
</feature>
<dbReference type="PATRIC" id="fig|1006006.8.peg.980"/>
<feature type="transmembrane region" description="Helical" evidence="1">
    <location>
        <begin position="354"/>
        <end position="373"/>
    </location>
</feature>